<dbReference type="GO" id="GO:0005737">
    <property type="term" value="C:cytoplasm"/>
    <property type="evidence" value="ECO:0007669"/>
    <property type="project" value="TreeGrafter"/>
</dbReference>
<protein>
    <recommendedName>
        <fullName evidence="3">GST C-terminal domain-containing protein</fullName>
    </recommendedName>
</protein>
<dbReference type="SUPFAM" id="SSF47616">
    <property type="entry name" value="GST C-terminal domain-like"/>
    <property type="match status" value="1"/>
</dbReference>
<keyword evidence="2" id="KW-1185">Reference proteome</keyword>
<dbReference type="AlphaFoldDB" id="A0AAW1NZ53"/>
<reference evidence="1 2" key="1">
    <citation type="journal article" date="2024" name="Nat. Commun.">
        <title>Phylogenomics reveals the evolutionary origins of lichenization in chlorophyte algae.</title>
        <authorList>
            <person name="Puginier C."/>
            <person name="Libourel C."/>
            <person name="Otte J."/>
            <person name="Skaloud P."/>
            <person name="Haon M."/>
            <person name="Grisel S."/>
            <person name="Petersen M."/>
            <person name="Berrin J.G."/>
            <person name="Delaux P.M."/>
            <person name="Dal Grande F."/>
            <person name="Keller J."/>
        </authorList>
    </citation>
    <scope>NUCLEOTIDE SEQUENCE [LARGE SCALE GENOMIC DNA]</scope>
    <source>
        <strain evidence="1 2">SAG 2036</strain>
    </source>
</reference>
<organism evidence="1 2">
    <name type="scientific">Symbiochloris irregularis</name>
    <dbReference type="NCBI Taxonomy" id="706552"/>
    <lineage>
        <taxon>Eukaryota</taxon>
        <taxon>Viridiplantae</taxon>
        <taxon>Chlorophyta</taxon>
        <taxon>core chlorophytes</taxon>
        <taxon>Trebouxiophyceae</taxon>
        <taxon>Trebouxiales</taxon>
        <taxon>Trebouxiaceae</taxon>
        <taxon>Symbiochloris</taxon>
    </lineage>
</organism>
<dbReference type="Gene3D" id="1.20.1050.10">
    <property type="match status" value="1"/>
</dbReference>
<comment type="caution">
    <text evidence="1">The sequence shown here is derived from an EMBL/GenBank/DDBJ whole genome shotgun (WGS) entry which is preliminary data.</text>
</comment>
<evidence type="ECO:0000313" key="2">
    <source>
        <dbReference type="Proteomes" id="UP001465755"/>
    </source>
</evidence>
<dbReference type="PANTHER" id="PTHR43968">
    <property type="match status" value="1"/>
</dbReference>
<dbReference type="EMBL" id="JALJOQ010000084">
    <property type="protein sequence ID" value="KAK9800261.1"/>
    <property type="molecule type" value="Genomic_DNA"/>
</dbReference>
<dbReference type="Proteomes" id="UP001465755">
    <property type="component" value="Unassembled WGS sequence"/>
</dbReference>
<gene>
    <name evidence="1" type="ORF">WJX73_009562</name>
</gene>
<sequence>MLSARSCASCKRWVDAEVPGPSLLPAESGSRRSVHDTISSSSSFASACVAIIGGSSGSWAVGRSHTKPQRRAFEAQLQALEGPLQQSGGPFLAGAAVSLADFILWPFLERCKMILPEFQGYKVEDHAGQAVVAWMTAMQELHSVKMAAPDERAFLSAVRTHMRLDFFDFHSYDAASTHPHLA</sequence>
<proteinExistence type="predicted"/>
<evidence type="ECO:0000313" key="1">
    <source>
        <dbReference type="EMBL" id="KAK9800261.1"/>
    </source>
</evidence>
<dbReference type="InterPro" id="IPR050983">
    <property type="entry name" value="GST_Omega/HSP26"/>
</dbReference>
<dbReference type="InterPro" id="IPR036282">
    <property type="entry name" value="Glutathione-S-Trfase_C_sf"/>
</dbReference>
<dbReference type="Pfam" id="PF13410">
    <property type="entry name" value="GST_C_2"/>
    <property type="match status" value="1"/>
</dbReference>
<evidence type="ECO:0008006" key="3">
    <source>
        <dbReference type="Google" id="ProtNLM"/>
    </source>
</evidence>
<accession>A0AAW1NZ53</accession>
<name>A0AAW1NZ53_9CHLO</name>
<dbReference type="PANTHER" id="PTHR43968:SF14">
    <property type="entry name" value="GLUTATHIONE S-TRANSFERASE"/>
    <property type="match status" value="1"/>
</dbReference>